<dbReference type="OrthoDB" id="50255at2157"/>
<evidence type="ECO:0000256" key="6">
    <source>
        <dbReference type="ARBA" id="ARBA00023145"/>
    </source>
</evidence>
<feature type="transmembrane region" description="Helical" evidence="12">
    <location>
        <begin position="20"/>
        <end position="43"/>
    </location>
</feature>
<evidence type="ECO:0000313" key="13">
    <source>
        <dbReference type="EMBL" id="RQG97195.1"/>
    </source>
</evidence>
<dbReference type="GO" id="GO:0008654">
    <property type="term" value="P:phospholipid biosynthetic process"/>
    <property type="evidence" value="ECO:0007669"/>
    <property type="project" value="UniProtKB-KW"/>
</dbReference>
<comment type="caution">
    <text evidence="13">The sequence shown here is derived from an EMBL/GenBank/DDBJ whole genome shotgun (WGS) entry which is preliminary data.</text>
</comment>
<dbReference type="PANTHER" id="PTHR35809:SF1">
    <property type="entry name" value="ARCHAETIDYLSERINE DECARBOXYLASE PROENZYME-RELATED"/>
    <property type="match status" value="1"/>
</dbReference>
<evidence type="ECO:0000256" key="5">
    <source>
        <dbReference type="ARBA" id="ARBA00023136"/>
    </source>
</evidence>
<dbReference type="NCBIfam" id="NF003683">
    <property type="entry name" value="PRK05305.2-3"/>
    <property type="match status" value="1"/>
</dbReference>
<keyword evidence="10" id="KW-0670">Pyruvate</keyword>
<keyword evidence="7" id="KW-0594">Phospholipid biosynthesis</keyword>
<keyword evidence="1" id="KW-1003">Cell membrane</keyword>
<dbReference type="PANTHER" id="PTHR35809">
    <property type="entry name" value="ARCHAETIDYLSERINE DECARBOXYLASE PROENZYME-RELATED"/>
    <property type="match status" value="1"/>
</dbReference>
<accession>A0A3N6PH26</accession>
<dbReference type="EMBL" id="REGA01000002">
    <property type="protein sequence ID" value="RQG97195.1"/>
    <property type="molecule type" value="Genomic_DNA"/>
</dbReference>
<gene>
    <name evidence="13" type="ORF">EA473_03745</name>
</gene>
<evidence type="ECO:0000256" key="7">
    <source>
        <dbReference type="ARBA" id="ARBA00023209"/>
    </source>
</evidence>
<dbReference type="EC" id="4.1.1.65" evidence="13"/>
<evidence type="ECO:0000256" key="10">
    <source>
        <dbReference type="ARBA" id="ARBA00023317"/>
    </source>
</evidence>
<keyword evidence="2" id="KW-0444">Lipid biosynthesis</keyword>
<evidence type="ECO:0000256" key="12">
    <source>
        <dbReference type="SAM" id="Phobius"/>
    </source>
</evidence>
<dbReference type="AlphaFoldDB" id="A0A3N6PH26"/>
<evidence type="ECO:0000256" key="8">
    <source>
        <dbReference type="ARBA" id="ARBA00023239"/>
    </source>
</evidence>
<name>A0A3N6PH26_NATCH</name>
<evidence type="ECO:0000256" key="1">
    <source>
        <dbReference type="ARBA" id="ARBA00022475"/>
    </source>
</evidence>
<evidence type="ECO:0000313" key="14">
    <source>
        <dbReference type="Proteomes" id="UP000282323"/>
    </source>
</evidence>
<sequence length="277" mass="29303">MNLAPGAWKYAIVPLLAAPFAVIISVTASIVALALAVGVLAFFRDPERSPPPTGVVSPADGTVSVLREEGDRVRLGVFMNVWHVHVVRAPVAASVVDVEHVSGAHRPAFSKDSDRNERVHVRLETDSPNLPAPTEPGHTADADPAEPDDGSADPEKTDVSTGHHSRADVPDSEAEVTLIAGAFARRIHPYVESGDELERGERIGHIAFGSRVDLLFPPSVDLEDVAVEPGDSTTAGETVVLEGDTPGLEVETVGFDRDQSDFDGSAGDDEPDANHEP</sequence>
<dbReference type="RefSeq" id="WP_124194316.1">
    <property type="nucleotide sequence ID" value="NZ_REGA01000002.1"/>
</dbReference>
<proteinExistence type="predicted"/>
<keyword evidence="5 12" id="KW-0472">Membrane</keyword>
<dbReference type="NCBIfam" id="NF038088">
    <property type="entry name" value="anchor_synt_D"/>
    <property type="match status" value="1"/>
</dbReference>
<keyword evidence="9" id="KW-1208">Phospholipid metabolism</keyword>
<keyword evidence="14" id="KW-1185">Reference proteome</keyword>
<dbReference type="InterPro" id="IPR003817">
    <property type="entry name" value="PS_Dcarbxylase"/>
</dbReference>
<reference evidence="13 14" key="1">
    <citation type="submission" date="2018-10" db="EMBL/GenBank/DDBJ databases">
        <title>Natrarchaeobius chitinivorans gen. nov., sp. nov., and Natrarchaeobius haloalkaliphilus sp. nov., alkaliphilic, chitin-utilizing haloarchaea from hypersaline alkaline lakes.</title>
        <authorList>
            <person name="Sorokin D.Y."/>
            <person name="Elcheninov A.G."/>
            <person name="Kostrikina N.A."/>
            <person name="Bale N.J."/>
            <person name="Sinninghe Damste J.S."/>
            <person name="Khijniak T.V."/>
            <person name="Kublanov I.V."/>
            <person name="Toshchakov S.V."/>
        </authorList>
    </citation>
    <scope>NUCLEOTIDE SEQUENCE [LARGE SCALE GENOMIC DNA]</scope>
    <source>
        <strain evidence="13 14">AArcht4T</strain>
    </source>
</reference>
<evidence type="ECO:0000256" key="9">
    <source>
        <dbReference type="ARBA" id="ARBA00023264"/>
    </source>
</evidence>
<feature type="region of interest" description="Disordered" evidence="11">
    <location>
        <begin position="123"/>
        <end position="173"/>
    </location>
</feature>
<keyword evidence="12" id="KW-1133">Transmembrane helix</keyword>
<keyword evidence="4" id="KW-0443">Lipid metabolism</keyword>
<keyword evidence="12" id="KW-0812">Transmembrane</keyword>
<organism evidence="13 14">
    <name type="scientific">Natrarchaeobius chitinivorans</name>
    <dbReference type="NCBI Taxonomy" id="1679083"/>
    <lineage>
        <taxon>Archaea</taxon>
        <taxon>Methanobacteriati</taxon>
        <taxon>Methanobacteriota</taxon>
        <taxon>Stenosarchaea group</taxon>
        <taxon>Halobacteria</taxon>
        <taxon>Halobacteriales</taxon>
        <taxon>Natrialbaceae</taxon>
        <taxon>Natrarchaeobius</taxon>
    </lineage>
</organism>
<dbReference type="GO" id="GO:0004609">
    <property type="term" value="F:phosphatidylserine decarboxylase activity"/>
    <property type="evidence" value="ECO:0007669"/>
    <property type="project" value="UniProtKB-EC"/>
</dbReference>
<keyword evidence="6" id="KW-0865">Zymogen</keyword>
<evidence type="ECO:0000256" key="11">
    <source>
        <dbReference type="SAM" id="MobiDB-lite"/>
    </source>
</evidence>
<keyword evidence="8 13" id="KW-0456">Lyase</keyword>
<feature type="region of interest" description="Disordered" evidence="11">
    <location>
        <begin position="253"/>
        <end position="277"/>
    </location>
</feature>
<evidence type="ECO:0000256" key="4">
    <source>
        <dbReference type="ARBA" id="ARBA00023098"/>
    </source>
</evidence>
<keyword evidence="3" id="KW-0210">Decarboxylase</keyword>
<protein>
    <submittedName>
        <fullName evidence="13">Phosphatidylserine decarboxylase</fullName>
        <ecNumber evidence="13">4.1.1.65</ecNumber>
    </submittedName>
</protein>
<evidence type="ECO:0000256" key="2">
    <source>
        <dbReference type="ARBA" id="ARBA00022516"/>
    </source>
</evidence>
<feature type="compositionally biased region" description="Acidic residues" evidence="11">
    <location>
        <begin position="143"/>
        <end position="152"/>
    </location>
</feature>
<dbReference type="Proteomes" id="UP000282323">
    <property type="component" value="Unassembled WGS sequence"/>
</dbReference>
<evidence type="ECO:0000256" key="3">
    <source>
        <dbReference type="ARBA" id="ARBA00022793"/>
    </source>
</evidence>
<dbReference type="InterPro" id="IPR033175">
    <property type="entry name" value="PSD-A"/>
</dbReference>
<dbReference type="Pfam" id="PF02666">
    <property type="entry name" value="PS_Dcarbxylase"/>
    <property type="match status" value="2"/>
</dbReference>